<accession>A0A2K4X3R3</accession>
<evidence type="ECO:0000313" key="3">
    <source>
        <dbReference type="Proteomes" id="UP000238095"/>
    </source>
</evidence>
<feature type="region of interest" description="Disordered" evidence="1">
    <location>
        <begin position="50"/>
        <end position="69"/>
    </location>
</feature>
<dbReference type="AlphaFoldDB" id="A0A2K4X3R3"/>
<dbReference type="Proteomes" id="UP000238095">
    <property type="component" value="Plasmid PP2"/>
</dbReference>
<organism evidence="2 3">
    <name type="scientific">Pseudomonas syringae</name>
    <dbReference type="NCBI Taxonomy" id="317"/>
    <lineage>
        <taxon>Bacteria</taxon>
        <taxon>Pseudomonadati</taxon>
        <taxon>Pseudomonadota</taxon>
        <taxon>Gammaproteobacteria</taxon>
        <taxon>Pseudomonadales</taxon>
        <taxon>Pseudomonadaceae</taxon>
        <taxon>Pseudomonas</taxon>
    </lineage>
</organism>
<sequence>MVFKRCKRRFKILTGNVLYGRPARGPSDKTRIRAPPRHPDSVIQLVKVESEHVEKHSASSNGEDRNSLH</sequence>
<evidence type="ECO:0000313" key="2">
    <source>
        <dbReference type="EMBL" id="SOS42896.1"/>
    </source>
</evidence>
<protein>
    <submittedName>
        <fullName evidence="2">Uncharacterized protein</fullName>
    </submittedName>
</protein>
<keyword evidence="2" id="KW-0614">Plasmid</keyword>
<geneLocation type="plasmid" evidence="2">
    <name>PP2</name>
</geneLocation>
<name>A0A2K4X3R3_PSESX</name>
<gene>
    <name evidence="2" type="ORF">CFBP3840_P200066</name>
</gene>
<feature type="region of interest" description="Disordered" evidence="1">
    <location>
        <begin position="21"/>
        <end position="41"/>
    </location>
</feature>
<reference evidence="2 3" key="1">
    <citation type="submission" date="2017-11" db="EMBL/GenBank/DDBJ databases">
        <authorList>
            <person name="Han C.G."/>
        </authorList>
    </citation>
    <scope>NUCLEOTIDE SEQUENCE [LARGE SCALE GENOMIC DNA]</scope>
    <source>
        <strain evidence="2">CFBP3840</strain>
        <plasmid evidence="3">Plasmid pp2</plasmid>
    </source>
</reference>
<proteinExistence type="predicted"/>
<evidence type="ECO:0000256" key="1">
    <source>
        <dbReference type="SAM" id="MobiDB-lite"/>
    </source>
</evidence>
<dbReference type="EMBL" id="LT963411">
    <property type="protein sequence ID" value="SOS42896.1"/>
    <property type="molecule type" value="Genomic_DNA"/>
</dbReference>